<comment type="caution">
    <text evidence="2">The sequence shown here is derived from an EMBL/GenBank/DDBJ whole genome shotgun (WGS) entry which is preliminary data.</text>
</comment>
<keyword evidence="3" id="KW-1185">Reference proteome</keyword>
<evidence type="ECO:0000313" key="3">
    <source>
        <dbReference type="Proteomes" id="UP000248148"/>
    </source>
</evidence>
<sequence length="153" mass="16892">MMYRWIVTGLVALAGSASIALAEQPEIPLMNDNGPRLADLMERAQTRHAKLWFAGKAGNWHLAAYEIKQIQSRLEDAATLYPGLPVTDLTTMAGPLRALAEAVKAKDGKRFEVTFDDVTRACNACHDASSRGFITIKRPTAPPFSNQVFEYKK</sequence>
<evidence type="ECO:0000256" key="1">
    <source>
        <dbReference type="SAM" id="SignalP"/>
    </source>
</evidence>
<protein>
    <recommendedName>
        <fullName evidence="4">Cytochrome c</fullName>
    </recommendedName>
</protein>
<dbReference type="GO" id="GO:0020037">
    <property type="term" value="F:heme binding"/>
    <property type="evidence" value="ECO:0007669"/>
    <property type="project" value="InterPro"/>
</dbReference>
<organism evidence="2 3">
    <name type="scientific">Rhodopseudomonas faecalis</name>
    <dbReference type="NCBI Taxonomy" id="99655"/>
    <lineage>
        <taxon>Bacteria</taxon>
        <taxon>Pseudomonadati</taxon>
        <taxon>Pseudomonadota</taxon>
        <taxon>Alphaproteobacteria</taxon>
        <taxon>Hyphomicrobiales</taxon>
        <taxon>Nitrobacteraceae</taxon>
        <taxon>Rhodopseudomonas</taxon>
    </lineage>
</organism>
<dbReference type="InterPro" id="IPR010980">
    <property type="entry name" value="Cyt_c/b562"/>
</dbReference>
<dbReference type="GO" id="GO:0009055">
    <property type="term" value="F:electron transfer activity"/>
    <property type="evidence" value="ECO:0007669"/>
    <property type="project" value="InterPro"/>
</dbReference>
<gene>
    <name evidence="2" type="ORF">BJ122_11014</name>
</gene>
<dbReference type="AlphaFoldDB" id="A0A318THX5"/>
<accession>A0A318THX5</accession>
<evidence type="ECO:0008006" key="4">
    <source>
        <dbReference type="Google" id="ProtNLM"/>
    </source>
</evidence>
<dbReference type="GO" id="GO:0005506">
    <property type="term" value="F:iron ion binding"/>
    <property type="evidence" value="ECO:0007669"/>
    <property type="project" value="InterPro"/>
</dbReference>
<feature type="signal peptide" evidence="1">
    <location>
        <begin position="1"/>
        <end position="22"/>
    </location>
</feature>
<dbReference type="GO" id="GO:0022900">
    <property type="term" value="P:electron transport chain"/>
    <property type="evidence" value="ECO:0007669"/>
    <property type="project" value="InterPro"/>
</dbReference>
<feature type="chain" id="PRO_5016282988" description="Cytochrome c" evidence="1">
    <location>
        <begin position="23"/>
        <end position="153"/>
    </location>
</feature>
<keyword evidence="1" id="KW-0732">Signal</keyword>
<dbReference type="SUPFAM" id="SSF47175">
    <property type="entry name" value="Cytochromes"/>
    <property type="match status" value="1"/>
</dbReference>
<proteinExistence type="predicted"/>
<dbReference type="EMBL" id="QJTI01000010">
    <property type="protein sequence ID" value="PYF02678.1"/>
    <property type="molecule type" value="Genomic_DNA"/>
</dbReference>
<dbReference type="OrthoDB" id="6402114at2"/>
<dbReference type="Proteomes" id="UP000248148">
    <property type="component" value="Unassembled WGS sequence"/>
</dbReference>
<name>A0A318THX5_9BRAD</name>
<reference evidence="2 3" key="1">
    <citation type="submission" date="2018-06" db="EMBL/GenBank/DDBJ databases">
        <title>Genomic Encyclopedia of Archaeal and Bacterial Type Strains, Phase II (KMG-II): from individual species to whole genera.</title>
        <authorList>
            <person name="Goeker M."/>
        </authorList>
    </citation>
    <scope>NUCLEOTIDE SEQUENCE [LARGE SCALE GENOMIC DNA]</scope>
    <source>
        <strain evidence="2 3">JCM 11668</strain>
    </source>
</reference>
<evidence type="ECO:0000313" key="2">
    <source>
        <dbReference type="EMBL" id="PYF02678.1"/>
    </source>
</evidence>